<dbReference type="EMBL" id="JHEG02000059">
    <property type="protein sequence ID" value="KIE07451.1"/>
    <property type="molecule type" value="Genomic_DNA"/>
</dbReference>
<evidence type="ECO:0000256" key="4">
    <source>
        <dbReference type="ARBA" id="ARBA00022801"/>
    </source>
</evidence>
<comment type="cofactor">
    <cofactor evidence="1">
        <name>Zn(2+)</name>
        <dbReference type="ChEBI" id="CHEBI:29105"/>
    </cofactor>
</comment>
<comment type="caution">
    <text evidence="11">The sequence shown here is derived from an EMBL/GenBank/DDBJ whole genome shotgun (WGS) entry which is preliminary data.</text>
</comment>
<dbReference type="InterPro" id="IPR001915">
    <property type="entry name" value="Peptidase_M48"/>
</dbReference>
<dbReference type="GO" id="GO:0051603">
    <property type="term" value="P:proteolysis involved in protein catabolic process"/>
    <property type="evidence" value="ECO:0007669"/>
    <property type="project" value="TreeGrafter"/>
</dbReference>
<dbReference type="GO" id="GO:0016020">
    <property type="term" value="C:membrane"/>
    <property type="evidence" value="ECO:0007669"/>
    <property type="project" value="TreeGrafter"/>
</dbReference>
<organism evidence="11">
    <name type="scientific">Tolypothrix bouteillei VB521301</name>
    <dbReference type="NCBI Taxonomy" id="1479485"/>
    <lineage>
        <taxon>Bacteria</taxon>
        <taxon>Bacillati</taxon>
        <taxon>Cyanobacteriota</taxon>
        <taxon>Cyanophyceae</taxon>
        <taxon>Nostocales</taxon>
        <taxon>Tolypothrichaceae</taxon>
        <taxon>Tolypothrix</taxon>
    </lineage>
</organism>
<gene>
    <name evidence="11" type="ORF">DA73_0240920</name>
    <name evidence="10" type="ORF">DA73_0400029045</name>
</gene>
<dbReference type="OrthoDB" id="9810445at2"/>
<feature type="region of interest" description="Disordered" evidence="8">
    <location>
        <begin position="38"/>
        <end position="125"/>
    </location>
</feature>
<protein>
    <submittedName>
        <fullName evidence="10">M48 family metalloprotease</fullName>
    </submittedName>
    <submittedName>
        <fullName evidence="11">Peptidase M48 Ste24p</fullName>
    </submittedName>
</protein>
<evidence type="ECO:0000256" key="5">
    <source>
        <dbReference type="ARBA" id="ARBA00022833"/>
    </source>
</evidence>
<keyword evidence="3" id="KW-0479">Metal-binding</keyword>
<evidence type="ECO:0000313" key="11">
    <source>
        <dbReference type="EMBL" id="KIE07451.1"/>
    </source>
</evidence>
<evidence type="ECO:0000256" key="3">
    <source>
        <dbReference type="ARBA" id="ARBA00022723"/>
    </source>
</evidence>
<evidence type="ECO:0000313" key="12">
    <source>
        <dbReference type="Proteomes" id="UP000029738"/>
    </source>
</evidence>
<keyword evidence="6 10" id="KW-0482">Metalloprotease</keyword>
<reference evidence="11" key="1">
    <citation type="journal article" date="2015" name="Genome Announc.">
        <title>Draft Genome Sequence of Tolypothrix boutellei Strain VB521301.</title>
        <authorList>
            <person name="Chandrababunaidu M.M."/>
            <person name="Singh D."/>
            <person name="Sen D."/>
            <person name="Bhan S."/>
            <person name="Das S."/>
            <person name="Gupta A."/>
            <person name="Adhikary S.P."/>
            <person name="Tripathy S."/>
        </authorList>
    </citation>
    <scope>NUCLEOTIDE SEQUENCE</scope>
    <source>
        <strain evidence="11">VB521301</strain>
    </source>
</reference>
<keyword evidence="4" id="KW-0378">Hydrolase</keyword>
<evidence type="ECO:0000256" key="8">
    <source>
        <dbReference type="SAM" id="MobiDB-lite"/>
    </source>
</evidence>
<accession>A0A0C1N4S7</accession>
<evidence type="ECO:0000313" key="10">
    <source>
        <dbReference type="EMBL" id="KAF3889075.1"/>
    </source>
</evidence>
<dbReference type="EMBL" id="JHEG04000001">
    <property type="protein sequence ID" value="KAF3889075.1"/>
    <property type="molecule type" value="Genomic_DNA"/>
</dbReference>
<sequence length="581" mass="64347">MKRRWKSLLLSASWVLLSIGTSIVIILTHPLISPAKEPAASTTETTKTPTPNQSPVVIPEGTETNKPVVVPTATETKKPTEPTQPTPSPEATDPKKPTDSKEPTPSEDKKSESAAEPAPTPEEVARQQKLIEADKLYQSGQIAAAEKLYREAKEPFAKSSEAQQRKEAIVDPAQLSPGGKVYWREAEAGIASQLYTRTMVPLELLVQQYPEFIPGHIKYAEVLKKDNQEKKALDVLERAATLYPNQPDLIRARVAALAEARKWMEASLAARQFALLNPNNPQAPEFTELAETHLKRYKSHIRAKVRGNTIANIITGALGYAVTGSLLGPFTALDSTIMLMRGEKSVGESVAKQARKQMDLVKDPAILGYVDEIGQKLAKVSGRNDFKYEFFVLPEESLNAFALPGGKVFIHAGAIAKTKSEAELAGLIGHELSHVVLSHGFQLATQGNLIGNLTQYIPYGGTLGQLFTMSYSRDMERQADTLGTRLIVASGYAADGLRNLMVTLDKEQKYKPPQWLSSHPGGNERVRYLENLISQNQYNRYTYEGVAHHLDIQQKAKQILKEQKEKKERLRKKKDRIDESK</sequence>
<dbReference type="PANTHER" id="PTHR22726:SF1">
    <property type="entry name" value="METALLOENDOPEPTIDASE OMA1, MITOCHONDRIAL"/>
    <property type="match status" value="1"/>
</dbReference>
<evidence type="ECO:0000256" key="6">
    <source>
        <dbReference type="ARBA" id="ARBA00023049"/>
    </source>
</evidence>
<dbReference type="CDD" id="cd07333">
    <property type="entry name" value="M48C_bepA_like"/>
    <property type="match status" value="1"/>
</dbReference>
<dbReference type="InterPro" id="IPR051156">
    <property type="entry name" value="Mito/Outer_Membr_Metalloprot"/>
</dbReference>
<feature type="coiled-coil region" evidence="7">
    <location>
        <begin position="550"/>
        <end position="580"/>
    </location>
</feature>
<dbReference type="RefSeq" id="WP_038076054.1">
    <property type="nucleotide sequence ID" value="NZ_JHEG04000001.1"/>
</dbReference>
<dbReference type="GO" id="GO:0004222">
    <property type="term" value="F:metalloendopeptidase activity"/>
    <property type="evidence" value="ECO:0007669"/>
    <property type="project" value="InterPro"/>
</dbReference>
<dbReference type="AlphaFoldDB" id="A0A0C1N4S7"/>
<name>A0A0C1N4S7_9CYAN</name>
<dbReference type="Pfam" id="PF01435">
    <property type="entry name" value="Peptidase_M48"/>
    <property type="match status" value="1"/>
</dbReference>
<dbReference type="InterPro" id="IPR011990">
    <property type="entry name" value="TPR-like_helical_dom_sf"/>
</dbReference>
<keyword evidence="12" id="KW-1185">Reference proteome</keyword>
<evidence type="ECO:0000256" key="7">
    <source>
        <dbReference type="SAM" id="Coils"/>
    </source>
</evidence>
<dbReference type="Gene3D" id="3.30.2010.10">
    <property type="entry name" value="Metalloproteases ('zincins'), catalytic domain"/>
    <property type="match status" value="1"/>
</dbReference>
<evidence type="ECO:0000256" key="2">
    <source>
        <dbReference type="ARBA" id="ARBA00022670"/>
    </source>
</evidence>
<dbReference type="STRING" id="1479485.DA73_0240920"/>
<evidence type="ECO:0000256" key="1">
    <source>
        <dbReference type="ARBA" id="ARBA00001947"/>
    </source>
</evidence>
<feature type="domain" description="Peptidase M48" evidence="9">
    <location>
        <begin position="368"/>
        <end position="531"/>
    </location>
</feature>
<keyword evidence="5" id="KW-0862">Zinc</keyword>
<keyword evidence="7" id="KW-0175">Coiled coil</keyword>
<proteinExistence type="predicted"/>
<reference evidence="10" key="2">
    <citation type="submission" date="2019-11" db="EMBL/GenBank/DDBJ databases">
        <title>Improved Assembly of Tolypothrix boutellei genome.</title>
        <authorList>
            <person name="Sarangi A.N."/>
            <person name="Mukherjee M."/>
            <person name="Ghosh S."/>
            <person name="Singh D."/>
            <person name="Das A."/>
            <person name="Kant S."/>
            <person name="Prusty A."/>
            <person name="Tripathy S."/>
        </authorList>
    </citation>
    <scope>NUCLEOTIDE SEQUENCE</scope>
    <source>
        <strain evidence="10">VB521301</strain>
    </source>
</reference>
<dbReference type="Proteomes" id="UP000029738">
    <property type="component" value="Unassembled WGS sequence"/>
</dbReference>
<keyword evidence="2" id="KW-0645">Protease</keyword>
<dbReference type="SUPFAM" id="SSF48452">
    <property type="entry name" value="TPR-like"/>
    <property type="match status" value="1"/>
</dbReference>
<dbReference type="Gene3D" id="1.25.40.10">
    <property type="entry name" value="Tetratricopeptide repeat domain"/>
    <property type="match status" value="1"/>
</dbReference>
<dbReference type="PANTHER" id="PTHR22726">
    <property type="entry name" value="METALLOENDOPEPTIDASE OMA1"/>
    <property type="match status" value="1"/>
</dbReference>
<dbReference type="GO" id="GO:0046872">
    <property type="term" value="F:metal ion binding"/>
    <property type="evidence" value="ECO:0007669"/>
    <property type="project" value="UniProtKB-KW"/>
</dbReference>
<feature type="compositionally biased region" description="Low complexity" evidence="8">
    <location>
        <begin position="38"/>
        <end position="51"/>
    </location>
</feature>
<feature type="compositionally biased region" description="Basic and acidic residues" evidence="8">
    <location>
        <begin position="92"/>
        <end position="113"/>
    </location>
</feature>
<evidence type="ECO:0000259" key="9">
    <source>
        <dbReference type="Pfam" id="PF01435"/>
    </source>
</evidence>